<dbReference type="InterPro" id="IPR056125">
    <property type="entry name" value="DUF7708"/>
</dbReference>
<feature type="region of interest" description="Disordered" evidence="1">
    <location>
        <begin position="536"/>
        <end position="560"/>
    </location>
</feature>
<evidence type="ECO:0000256" key="1">
    <source>
        <dbReference type="SAM" id="MobiDB-lite"/>
    </source>
</evidence>
<sequence>MDPSYLSELKQWYGYRPATAAKPSGSAATEAFRKALQQFTSGLAPDDKAIDLTKAATSIDDIKSLATDSLNRYSNDHTGRFVKARKWLSRVLGILDHYANIFDVFVQHHPEYVALAWGAMKFLLVSVQNHQATVALISKALSQIGEALPQVELATILYPTERMIKAVEKLYSDIIHFFLRAREWCEEGSLKHLLHSITRPPELRYKDLLDQIADSSRQVDRLAVAGAQAEIREMNGKLTAITAQLSAIQASQALHSSALVNTNRQLSDLQFSQVMAFMSKGQIGDPLVSYRFNRSLQARLGSVQSTTQIVNRFWQSPKLHDWDAGPQSRVAVIKGNFNARFAIKRFTVDVIAQLQAKRTPVLWALPWPSSASEGRGAAASPIDLFKHLILQALQLGGTDAATATESGMALECARFQRATTEHQWAELLGSALASSAAAVGPSTNPQVGVSIYVVVDLSILDPSLEPGTAEEGKEGGGGGGSGFSWLDEFRNLLAALNRQNPNLKIKILLLNYGRDHLRGSHPDPDTDVVIPARATQVPVSRKQSRMAGGNNRPWLRKRVK</sequence>
<reference evidence="3" key="1">
    <citation type="journal article" date="2023" name="Mol. Phylogenet. Evol.">
        <title>Genome-scale phylogeny and comparative genomics of the fungal order Sordariales.</title>
        <authorList>
            <person name="Hensen N."/>
            <person name="Bonometti L."/>
            <person name="Westerberg I."/>
            <person name="Brannstrom I.O."/>
            <person name="Guillou S."/>
            <person name="Cros-Aarteil S."/>
            <person name="Calhoun S."/>
            <person name="Haridas S."/>
            <person name="Kuo A."/>
            <person name="Mondo S."/>
            <person name="Pangilinan J."/>
            <person name="Riley R."/>
            <person name="LaButti K."/>
            <person name="Andreopoulos B."/>
            <person name="Lipzen A."/>
            <person name="Chen C."/>
            <person name="Yan M."/>
            <person name="Daum C."/>
            <person name="Ng V."/>
            <person name="Clum A."/>
            <person name="Steindorff A."/>
            <person name="Ohm R.A."/>
            <person name="Martin F."/>
            <person name="Silar P."/>
            <person name="Natvig D.O."/>
            <person name="Lalanne C."/>
            <person name="Gautier V."/>
            <person name="Ament-Velasquez S.L."/>
            <person name="Kruys A."/>
            <person name="Hutchinson M.I."/>
            <person name="Powell A.J."/>
            <person name="Barry K."/>
            <person name="Miller A.N."/>
            <person name="Grigoriev I.V."/>
            <person name="Debuchy R."/>
            <person name="Gladieux P."/>
            <person name="Hiltunen Thoren M."/>
            <person name="Johannesson H."/>
        </authorList>
    </citation>
    <scope>NUCLEOTIDE SEQUENCE</scope>
    <source>
        <strain evidence="3">PSN324</strain>
    </source>
</reference>
<accession>A0AAV9HST9</accession>
<reference evidence="3" key="2">
    <citation type="submission" date="2023-06" db="EMBL/GenBank/DDBJ databases">
        <authorList>
            <consortium name="Lawrence Berkeley National Laboratory"/>
            <person name="Mondo S.J."/>
            <person name="Hensen N."/>
            <person name="Bonometti L."/>
            <person name="Westerberg I."/>
            <person name="Brannstrom I.O."/>
            <person name="Guillou S."/>
            <person name="Cros-Aarteil S."/>
            <person name="Calhoun S."/>
            <person name="Haridas S."/>
            <person name="Kuo A."/>
            <person name="Pangilinan J."/>
            <person name="Riley R."/>
            <person name="Labutti K."/>
            <person name="Andreopoulos B."/>
            <person name="Lipzen A."/>
            <person name="Chen C."/>
            <person name="Yanf M."/>
            <person name="Daum C."/>
            <person name="Ng V."/>
            <person name="Clum A."/>
            <person name="Steindorff A."/>
            <person name="Ohm R."/>
            <person name="Martin F."/>
            <person name="Silar P."/>
            <person name="Natvig D."/>
            <person name="Lalanne C."/>
            <person name="Gautier V."/>
            <person name="Ament-Velasquez S.L."/>
            <person name="Kruys A."/>
            <person name="Hutchinson M.I."/>
            <person name="Powell A.J."/>
            <person name="Barry K."/>
            <person name="Miller A.N."/>
            <person name="Grigoriev I.V."/>
            <person name="Debuchy R."/>
            <person name="Gladieux P."/>
            <person name="Thoren M.H."/>
            <person name="Johannesson H."/>
        </authorList>
    </citation>
    <scope>NUCLEOTIDE SEQUENCE</scope>
    <source>
        <strain evidence="3">PSN324</strain>
    </source>
</reference>
<dbReference type="EMBL" id="MU864966">
    <property type="protein sequence ID" value="KAK4462909.1"/>
    <property type="molecule type" value="Genomic_DNA"/>
</dbReference>
<evidence type="ECO:0000313" key="3">
    <source>
        <dbReference type="EMBL" id="KAK4462909.1"/>
    </source>
</evidence>
<proteinExistence type="predicted"/>
<feature type="domain" description="DUF7708" evidence="2">
    <location>
        <begin position="86"/>
        <end position="231"/>
    </location>
</feature>
<gene>
    <name evidence="3" type="ORF">QBC42DRAFT_73782</name>
</gene>
<dbReference type="Proteomes" id="UP001321749">
    <property type="component" value="Unassembled WGS sequence"/>
</dbReference>
<evidence type="ECO:0000259" key="2">
    <source>
        <dbReference type="Pfam" id="PF24809"/>
    </source>
</evidence>
<name>A0AAV9HST9_9PEZI</name>
<evidence type="ECO:0000313" key="4">
    <source>
        <dbReference type="Proteomes" id="UP001321749"/>
    </source>
</evidence>
<organism evidence="3 4">
    <name type="scientific">Cladorrhinum samala</name>
    <dbReference type="NCBI Taxonomy" id="585594"/>
    <lineage>
        <taxon>Eukaryota</taxon>
        <taxon>Fungi</taxon>
        <taxon>Dikarya</taxon>
        <taxon>Ascomycota</taxon>
        <taxon>Pezizomycotina</taxon>
        <taxon>Sordariomycetes</taxon>
        <taxon>Sordariomycetidae</taxon>
        <taxon>Sordariales</taxon>
        <taxon>Podosporaceae</taxon>
        <taxon>Cladorrhinum</taxon>
    </lineage>
</organism>
<protein>
    <recommendedName>
        <fullName evidence="2">DUF7708 domain-containing protein</fullName>
    </recommendedName>
</protein>
<dbReference type="Pfam" id="PF24809">
    <property type="entry name" value="DUF7708"/>
    <property type="match status" value="1"/>
</dbReference>
<keyword evidence="4" id="KW-1185">Reference proteome</keyword>
<dbReference type="AlphaFoldDB" id="A0AAV9HST9"/>
<comment type="caution">
    <text evidence="3">The sequence shown here is derived from an EMBL/GenBank/DDBJ whole genome shotgun (WGS) entry which is preliminary data.</text>
</comment>